<feature type="transmembrane region" description="Helical" evidence="6">
    <location>
        <begin position="212"/>
        <end position="230"/>
    </location>
</feature>
<evidence type="ECO:0000256" key="4">
    <source>
        <dbReference type="ARBA" id="ARBA00023136"/>
    </source>
</evidence>
<feature type="transmembrane region" description="Helical" evidence="6">
    <location>
        <begin position="54"/>
        <end position="77"/>
    </location>
</feature>
<evidence type="ECO:0000313" key="8">
    <source>
        <dbReference type="Proteomes" id="UP001378592"/>
    </source>
</evidence>
<keyword evidence="2 6" id="KW-0812">Transmembrane</keyword>
<feature type="compositionally biased region" description="Gly residues" evidence="5">
    <location>
        <begin position="513"/>
        <end position="522"/>
    </location>
</feature>
<feature type="compositionally biased region" description="Polar residues" evidence="5">
    <location>
        <begin position="278"/>
        <end position="290"/>
    </location>
</feature>
<evidence type="ECO:0000313" key="7">
    <source>
        <dbReference type="EMBL" id="KAK7794847.1"/>
    </source>
</evidence>
<dbReference type="Proteomes" id="UP001378592">
    <property type="component" value="Unassembled WGS sequence"/>
</dbReference>
<dbReference type="PANTHER" id="PTHR19139">
    <property type="entry name" value="AQUAPORIN TRANSPORTER"/>
    <property type="match status" value="1"/>
</dbReference>
<dbReference type="GO" id="GO:0005886">
    <property type="term" value="C:plasma membrane"/>
    <property type="evidence" value="ECO:0007669"/>
    <property type="project" value="TreeGrafter"/>
</dbReference>
<dbReference type="Pfam" id="PF00230">
    <property type="entry name" value="MIP"/>
    <property type="match status" value="1"/>
</dbReference>
<feature type="transmembrane region" description="Helical" evidence="6">
    <location>
        <begin position="250"/>
        <end position="270"/>
    </location>
</feature>
<organism evidence="7 8">
    <name type="scientific">Gryllus longicercus</name>
    <dbReference type="NCBI Taxonomy" id="2509291"/>
    <lineage>
        <taxon>Eukaryota</taxon>
        <taxon>Metazoa</taxon>
        <taxon>Ecdysozoa</taxon>
        <taxon>Arthropoda</taxon>
        <taxon>Hexapoda</taxon>
        <taxon>Insecta</taxon>
        <taxon>Pterygota</taxon>
        <taxon>Neoptera</taxon>
        <taxon>Polyneoptera</taxon>
        <taxon>Orthoptera</taxon>
        <taxon>Ensifera</taxon>
        <taxon>Gryllidea</taxon>
        <taxon>Grylloidea</taxon>
        <taxon>Gryllidae</taxon>
        <taxon>Gryllinae</taxon>
        <taxon>Gryllus</taxon>
    </lineage>
</organism>
<feature type="region of interest" description="Disordered" evidence="5">
    <location>
        <begin position="513"/>
        <end position="556"/>
    </location>
</feature>
<dbReference type="SUPFAM" id="SSF81338">
    <property type="entry name" value="Aquaporin-like"/>
    <property type="match status" value="1"/>
</dbReference>
<feature type="compositionally biased region" description="Polar residues" evidence="5">
    <location>
        <begin position="381"/>
        <end position="396"/>
    </location>
</feature>
<dbReference type="AlphaFoldDB" id="A0AAN9VHK3"/>
<feature type="region of interest" description="Disordered" evidence="5">
    <location>
        <begin position="369"/>
        <end position="403"/>
    </location>
</feature>
<dbReference type="GO" id="GO:0015250">
    <property type="term" value="F:water channel activity"/>
    <property type="evidence" value="ECO:0007669"/>
    <property type="project" value="TreeGrafter"/>
</dbReference>
<protein>
    <recommendedName>
        <fullName evidence="9">Big brain</fullName>
    </recommendedName>
</protein>
<dbReference type="EMBL" id="JAZDUA010000316">
    <property type="protein sequence ID" value="KAK7794847.1"/>
    <property type="molecule type" value="Genomic_DNA"/>
</dbReference>
<feature type="transmembrane region" description="Helical" evidence="6">
    <location>
        <begin position="183"/>
        <end position="200"/>
    </location>
</feature>
<dbReference type="InterPro" id="IPR000425">
    <property type="entry name" value="MIP"/>
</dbReference>
<sequence length="556" mass="56401">MSTAAEAAPAAAELLRQLLGPAAPGVAGAGAGVGVGGGVAPRPRARQELRTLELWRAVISECLGAFFYVLIVSGAAASVGSGTGIGASAAAPLAATAAAGLAAAALTTCFGHISGAHLNPAVTAALAVARRVTPLRALMFAVAQCGGGIAGAALLYGVTLPHQQAALMAVATLPTHLSPWERLALEFVLVFAVAFSHQAAAEPARALGCGPAAAAGAVYAACTLVMMPALNPARALGPAFVMNKWEHHWVFWLGPMLGGIVAGLVYELVFSPHRNSRANKQSLDGDSSSIHSDEDPYDEVDKAPAPKLSAMGYNSLYRQGHGTAGAGPSLASPSGPDGLYAGSVATASLYSAPTSCKLERVESLYGGSKSLYAKSPPLTRANLNRSQSVYTKSPPCSNGEGLPRPGPLVPAQSLYPMRFGGHTTTAVNQNVQNAQHQQRNADSVYGVRGVSAGARAVEGGTVYSGGGPPPAGKIARPESLYGSVARRQDSADSAYSSYLSNTPGTRAAAYLKCGGGGSGAGGRPEARQSPQHPLLPPGASASVAYRNQRPSPSPQY</sequence>
<proteinExistence type="predicted"/>
<evidence type="ECO:0008006" key="9">
    <source>
        <dbReference type="Google" id="ProtNLM"/>
    </source>
</evidence>
<keyword evidence="4 6" id="KW-0472">Membrane</keyword>
<gene>
    <name evidence="7" type="ORF">R5R35_002144</name>
</gene>
<dbReference type="PRINTS" id="PR00783">
    <property type="entry name" value="MINTRINSICP"/>
</dbReference>
<evidence type="ECO:0000256" key="2">
    <source>
        <dbReference type="ARBA" id="ARBA00022692"/>
    </source>
</evidence>
<accession>A0AAN9VHK3</accession>
<keyword evidence="8" id="KW-1185">Reference proteome</keyword>
<evidence type="ECO:0000256" key="1">
    <source>
        <dbReference type="ARBA" id="ARBA00004141"/>
    </source>
</evidence>
<reference evidence="7 8" key="1">
    <citation type="submission" date="2024-03" db="EMBL/GenBank/DDBJ databases">
        <title>The genome assembly and annotation of the cricket Gryllus longicercus Weissman &amp; Gray.</title>
        <authorList>
            <person name="Szrajer S."/>
            <person name="Gray D."/>
            <person name="Ylla G."/>
        </authorList>
    </citation>
    <scope>NUCLEOTIDE SEQUENCE [LARGE SCALE GENOMIC DNA]</scope>
    <source>
        <strain evidence="7">DAG 2021-001</strain>
        <tissue evidence="7">Whole body minus gut</tissue>
    </source>
</reference>
<feature type="compositionally biased region" description="Basic and acidic residues" evidence="5">
    <location>
        <begin position="291"/>
        <end position="304"/>
    </location>
</feature>
<name>A0AAN9VHK3_9ORTH</name>
<evidence type="ECO:0000256" key="3">
    <source>
        <dbReference type="ARBA" id="ARBA00022989"/>
    </source>
</evidence>
<evidence type="ECO:0000256" key="5">
    <source>
        <dbReference type="SAM" id="MobiDB-lite"/>
    </source>
</evidence>
<feature type="transmembrane region" description="Helical" evidence="6">
    <location>
        <begin position="137"/>
        <end position="158"/>
    </location>
</feature>
<dbReference type="PANTHER" id="PTHR19139:SF268">
    <property type="entry name" value="NEUROGENIC PROTEIN BIG BRAIN"/>
    <property type="match status" value="1"/>
</dbReference>
<feature type="transmembrane region" description="Helical" evidence="6">
    <location>
        <begin position="89"/>
        <end position="116"/>
    </location>
</feature>
<comment type="subcellular location">
    <subcellularLocation>
        <location evidence="1">Membrane</location>
        <topology evidence="1">Multi-pass membrane protein</topology>
    </subcellularLocation>
</comment>
<feature type="region of interest" description="Disordered" evidence="5">
    <location>
        <begin position="277"/>
        <end position="304"/>
    </location>
</feature>
<evidence type="ECO:0000256" key="6">
    <source>
        <dbReference type="SAM" id="Phobius"/>
    </source>
</evidence>
<dbReference type="InterPro" id="IPR034294">
    <property type="entry name" value="Aquaporin_transptr"/>
</dbReference>
<dbReference type="InterPro" id="IPR023271">
    <property type="entry name" value="Aquaporin-like"/>
</dbReference>
<keyword evidence="3 6" id="KW-1133">Transmembrane helix</keyword>
<dbReference type="Gene3D" id="1.20.1080.10">
    <property type="entry name" value="Glycerol uptake facilitator protein"/>
    <property type="match status" value="1"/>
</dbReference>
<comment type="caution">
    <text evidence="7">The sequence shown here is derived from an EMBL/GenBank/DDBJ whole genome shotgun (WGS) entry which is preliminary data.</text>
</comment>